<dbReference type="SUPFAM" id="SSF56349">
    <property type="entry name" value="DNA breaking-rejoining enzymes"/>
    <property type="match status" value="1"/>
</dbReference>
<dbReference type="STRING" id="1424659.SAMN05216368_1051"/>
<keyword evidence="1" id="KW-0233">DNA recombination</keyword>
<dbReference type="Gene3D" id="1.10.443.10">
    <property type="entry name" value="Intergrase catalytic core"/>
    <property type="match status" value="1"/>
</dbReference>
<dbReference type="InterPro" id="IPR013762">
    <property type="entry name" value="Integrase-like_cat_sf"/>
</dbReference>
<dbReference type="RefSeq" id="WP_244288010.1">
    <property type="nucleotide sequence ID" value="NZ_FNIB01000005.1"/>
</dbReference>
<dbReference type="Proteomes" id="UP000199639">
    <property type="component" value="Unassembled WGS sequence"/>
</dbReference>
<dbReference type="InterPro" id="IPR011010">
    <property type="entry name" value="DNA_brk_join_enz"/>
</dbReference>
<organism evidence="3 4">
    <name type="scientific">Cryobacterium flavum</name>
    <dbReference type="NCBI Taxonomy" id="1424659"/>
    <lineage>
        <taxon>Bacteria</taxon>
        <taxon>Bacillati</taxon>
        <taxon>Actinomycetota</taxon>
        <taxon>Actinomycetes</taxon>
        <taxon>Micrococcales</taxon>
        <taxon>Microbacteriaceae</taxon>
        <taxon>Cryobacterium</taxon>
    </lineage>
</organism>
<feature type="non-terminal residue" evidence="3">
    <location>
        <position position="1"/>
    </location>
</feature>
<evidence type="ECO:0000256" key="1">
    <source>
        <dbReference type="ARBA" id="ARBA00023172"/>
    </source>
</evidence>
<dbReference type="PROSITE" id="PS51898">
    <property type="entry name" value="TYR_RECOMBINASE"/>
    <property type="match status" value="1"/>
</dbReference>
<evidence type="ECO:0000313" key="3">
    <source>
        <dbReference type="EMBL" id="SDN34744.1"/>
    </source>
</evidence>
<dbReference type="EMBL" id="FNIB01000005">
    <property type="protein sequence ID" value="SDN34744.1"/>
    <property type="molecule type" value="Genomic_DNA"/>
</dbReference>
<protein>
    <submittedName>
        <fullName evidence="3">Phage integrase family protein</fullName>
    </submittedName>
</protein>
<gene>
    <name evidence="3" type="ORF">SAMN05216368_1051</name>
</gene>
<evidence type="ECO:0000313" key="4">
    <source>
        <dbReference type="Proteomes" id="UP000199639"/>
    </source>
</evidence>
<reference evidence="3 4" key="1">
    <citation type="submission" date="2016-10" db="EMBL/GenBank/DDBJ databases">
        <authorList>
            <person name="Varghese N."/>
            <person name="Submissions S."/>
        </authorList>
    </citation>
    <scope>NUCLEOTIDE SEQUENCE [LARGE SCALE GENOMIC DNA]</scope>
    <source>
        <strain evidence="3 4">CGMCC 1.11215</strain>
    </source>
</reference>
<dbReference type="AlphaFoldDB" id="A0A5E9FZN0"/>
<dbReference type="InterPro" id="IPR002104">
    <property type="entry name" value="Integrase_catalytic"/>
</dbReference>
<dbReference type="Pfam" id="PF00589">
    <property type="entry name" value="Phage_integrase"/>
    <property type="match status" value="1"/>
</dbReference>
<dbReference type="GO" id="GO:0003677">
    <property type="term" value="F:DNA binding"/>
    <property type="evidence" value="ECO:0007669"/>
    <property type="project" value="InterPro"/>
</dbReference>
<dbReference type="GO" id="GO:0015074">
    <property type="term" value="P:DNA integration"/>
    <property type="evidence" value="ECO:0007669"/>
    <property type="project" value="InterPro"/>
</dbReference>
<name>A0A5E9FZN0_9MICO</name>
<feature type="domain" description="Tyr recombinase" evidence="2">
    <location>
        <begin position="1"/>
        <end position="55"/>
    </location>
</feature>
<sequence>IRLHCHMLRKTKAMDLYKQGIPLPIIMQLLGHESMSTTSAFYAFATLDMMTAAMNAATPEINIADNTWLSEEKLQMLYTLR</sequence>
<proteinExistence type="predicted"/>
<dbReference type="GO" id="GO:0006310">
    <property type="term" value="P:DNA recombination"/>
    <property type="evidence" value="ECO:0007669"/>
    <property type="project" value="UniProtKB-KW"/>
</dbReference>
<accession>A0A5E9FZN0</accession>
<evidence type="ECO:0000259" key="2">
    <source>
        <dbReference type="PROSITE" id="PS51898"/>
    </source>
</evidence>